<feature type="region of interest" description="Disordered" evidence="2">
    <location>
        <begin position="174"/>
        <end position="208"/>
    </location>
</feature>
<feature type="coiled-coil region" evidence="1">
    <location>
        <begin position="134"/>
        <end position="161"/>
    </location>
</feature>
<sequence length="208" mass="23501">MQDSIRSCELSFYEKISTYLNTVARTEVLTTTAVLSSFTNIRDQAECISRDYNYNCYMQAYPCFRDSTTIITPSEHDGGYSLNYEARQNASKLNQAAKTIKAYNKRIQACHYHKTKGLKQEPNDTGGPDLNTKIIELQIAIRNAEMEKARAEARLEKLREGGISVDEYIDAAVYTPTPQETTAPPVQKQEQITDQADEWPATDEVAPQ</sequence>
<feature type="non-terminal residue" evidence="3">
    <location>
        <position position="1"/>
    </location>
</feature>
<evidence type="ECO:0000256" key="1">
    <source>
        <dbReference type="SAM" id="Coils"/>
    </source>
</evidence>
<evidence type="ECO:0000313" key="3">
    <source>
        <dbReference type="EMBL" id="QQP55427.1"/>
    </source>
</evidence>
<organism evidence="3 4">
    <name type="scientific">Caligus rogercresseyi</name>
    <name type="common">Sea louse</name>
    <dbReference type="NCBI Taxonomy" id="217165"/>
    <lineage>
        <taxon>Eukaryota</taxon>
        <taxon>Metazoa</taxon>
        <taxon>Ecdysozoa</taxon>
        <taxon>Arthropoda</taxon>
        <taxon>Crustacea</taxon>
        <taxon>Multicrustacea</taxon>
        <taxon>Hexanauplia</taxon>
        <taxon>Copepoda</taxon>
        <taxon>Siphonostomatoida</taxon>
        <taxon>Caligidae</taxon>
        <taxon>Caligus</taxon>
    </lineage>
</organism>
<dbReference type="Proteomes" id="UP000595437">
    <property type="component" value="Chromosome 5"/>
</dbReference>
<dbReference type="AlphaFoldDB" id="A0A7T8KGC4"/>
<dbReference type="PANTHER" id="PTHR15735:SF21">
    <property type="entry name" value="PROTEIN NERVOUS WRECK"/>
    <property type="match status" value="1"/>
</dbReference>
<keyword evidence="1" id="KW-0175">Coiled coil</keyword>
<dbReference type="GO" id="GO:0031594">
    <property type="term" value="C:neuromuscular junction"/>
    <property type="evidence" value="ECO:0007669"/>
    <property type="project" value="TreeGrafter"/>
</dbReference>
<evidence type="ECO:0000256" key="2">
    <source>
        <dbReference type="SAM" id="MobiDB-lite"/>
    </source>
</evidence>
<dbReference type="OrthoDB" id="10065861at2759"/>
<gene>
    <name evidence="3" type="ORF">FKW44_008600</name>
</gene>
<evidence type="ECO:0000313" key="4">
    <source>
        <dbReference type="Proteomes" id="UP000595437"/>
    </source>
</evidence>
<feature type="compositionally biased region" description="Polar residues" evidence="2">
    <location>
        <begin position="176"/>
        <end position="194"/>
    </location>
</feature>
<protein>
    <submittedName>
        <fullName evidence="3">Uncharacterized protein</fullName>
    </submittedName>
</protein>
<reference evidence="4" key="1">
    <citation type="submission" date="2021-01" db="EMBL/GenBank/DDBJ databases">
        <title>Caligus Genome Assembly.</title>
        <authorList>
            <person name="Gallardo-Escarate C."/>
        </authorList>
    </citation>
    <scope>NUCLEOTIDE SEQUENCE [LARGE SCALE GENOMIC DNA]</scope>
</reference>
<dbReference type="GO" id="GO:0007274">
    <property type="term" value="P:neuromuscular synaptic transmission"/>
    <property type="evidence" value="ECO:0007669"/>
    <property type="project" value="TreeGrafter"/>
</dbReference>
<dbReference type="GO" id="GO:0030833">
    <property type="term" value="P:regulation of actin filament polymerization"/>
    <property type="evidence" value="ECO:0007669"/>
    <property type="project" value="TreeGrafter"/>
</dbReference>
<name>A0A7T8KGC4_CALRO</name>
<accession>A0A7T8KGC4</accession>
<dbReference type="GO" id="GO:0055037">
    <property type="term" value="C:recycling endosome"/>
    <property type="evidence" value="ECO:0007669"/>
    <property type="project" value="TreeGrafter"/>
</dbReference>
<dbReference type="EMBL" id="CP045894">
    <property type="protein sequence ID" value="QQP55427.1"/>
    <property type="molecule type" value="Genomic_DNA"/>
</dbReference>
<dbReference type="PANTHER" id="PTHR15735">
    <property type="entry name" value="FCH AND DOUBLE SH3 DOMAINS PROTEIN"/>
    <property type="match status" value="1"/>
</dbReference>
<proteinExistence type="predicted"/>
<keyword evidence="4" id="KW-1185">Reference proteome</keyword>